<dbReference type="Proteomes" id="UP000286576">
    <property type="component" value="Unassembled WGS sequence"/>
</dbReference>
<dbReference type="Gene3D" id="3.40.720.10">
    <property type="entry name" value="Alkaline Phosphatase, subunit A"/>
    <property type="match status" value="1"/>
</dbReference>
<dbReference type="InterPro" id="IPR002591">
    <property type="entry name" value="Phosphodiest/P_Trfase"/>
</dbReference>
<organism evidence="1 2">
    <name type="scientific">Aurantiacibacter zhengii</name>
    <dbReference type="NCBI Taxonomy" id="2307003"/>
    <lineage>
        <taxon>Bacteria</taxon>
        <taxon>Pseudomonadati</taxon>
        <taxon>Pseudomonadota</taxon>
        <taxon>Alphaproteobacteria</taxon>
        <taxon>Sphingomonadales</taxon>
        <taxon>Erythrobacteraceae</taxon>
        <taxon>Aurantiacibacter</taxon>
    </lineage>
</organism>
<gene>
    <name evidence="1" type="ORF">D2V07_11285</name>
</gene>
<dbReference type="EMBL" id="QXFL01000004">
    <property type="protein sequence ID" value="RIV85884.1"/>
    <property type="molecule type" value="Genomic_DNA"/>
</dbReference>
<protein>
    <recommendedName>
        <fullName evidence="3">Nucleotide pyrophosphatase</fullName>
    </recommendedName>
</protein>
<dbReference type="InterPro" id="IPR017850">
    <property type="entry name" value="Alkaline_phosphatase_core_sf"/>
</dbReference>
<dbReference type="AlphaFoldDB" id="A0A418NRW0"/>
<reference evidence="1 2" key="1">
    <citation type="submission" date="2018-08" db="EMBL/GenBank/DDBJ databases">
        <title>Erythrobacter zhengii sp.nov., a bacterium isolated from deep-sea sediment.</title>
        <authorList>
            <person name="Fang C."/>
            <person name="Wu Y.-H."/>
            <person name="Sun C."/>
            <person name="Wang H."/>
            <person name="Cheng H."/>
            <person name="Meng F.-X."/>
            <person name="Wang C.-S."/>
            <person name="Xu X.-W."/>
        </authorList>
    </citation>
    <scope>NUCLEOTIDE SEQUENCE [LARGE SCALE GENOMIC DNA]</scope>
    <source>
        <strain evidence="1 2">V18</strain>
    </source>
</reference>
<dbReference type="SUPFAM" id="SSF53649">
    <property type="entry name" value="Alkaline phosphatase-like"/>
    <property type="match status" value="1"/>
</dbReference>
<dbReference type="Pfam" id="PF01663">
    <property type="entry name" value="Phosphodiest"/>
    <property type="match status" value="1"/>
</dbReference>
<keyword evidence="2" id="KW-1185">Reference proteome</keyword>
<name>A0A418NRW0_9SPHN</name>
<evidence type="ECO:0000313" key="2">
    <source>
        <dbReference type="Proteomes" id="UP000286576"/>
    </source>
</evidence>
<proteinExistence type="predicted"/>
<evidence type="ECO:0008006" key="3">
    <source>
        <dbReference type="Google" id="ProtNLM"/>
    </source>
</evidence>
<evidence type="ECO:0000313" key="1">
    <source>
        <dbReference type="EMBL" id="RIV85884.1"/>
    </source>
</evidence>
<sequence length="538" mass="59424">MGHLRPGTCIQASGSQLGDSRNFSADLGRARHAVCSSVAETKKKEDREGQLNSAKPRTLILGFDGGDAAIFDAFDMPFYRELAVKGHEFDLNEDLLSRGWSEIVTGRQAEYTGGLYFRPLPPAEKRPVLSEKFSLKEMLADPGTEPIWDMANRLGATFGMIGVPTTSPAPKVDGFTVSGGGGGVGKIEGVPDGFCQPPELAALLEEMDYQFDVRMSTMPEKTFPAFIERVETVIASNVDALIKLDREIRADLNFICLRPTTGLQYLARFDIEDAIASRGEQSHANPNVELLRRHYAFLDNEIRRLFEALKPDRFMLTADHGTANYLKRVNINALLVRHSLQSPRAKTASSAKSVLRKLKALLPRPVSSRLGKTVRKSLSGLEMNFDAANSQAFGSYHMRGIYILDAHRFGGPVNAEDVDALTDRICQLCNDDPVLQAEGITARPKRRDFSEASQSWQLPDVELVAPDTVFFVSSGPLIEDNPNYRATPHDLTYVHNPHSGTKGSRPLMLTDTETAALAKGDDPDDLRLVYRLVERIYA</sequence>
<comment type="caution">
    <text evidence="1">The sequence shown here is derived from an EMBL/GenBank/DDBJ whole genome shotgun (WGS) entry which is preliminary data.</text>
</comment>
<accession>A0A418NRW0</accession>